<dbReference type="EMBL" id="GGMR01006463">
    <property type="protein sequence ID" value="MBY19082.1"/>
    <property type="molecule type" value="Transcribed_RNA"/>
</dbReference>
<gene>
    <name evidence="3" type="primary">BSDC1</name>
    <name evidence="3" type="ORF">g.25761</name>
</gene>
<feature type="compositionally biased region" description="Basic and acidic residues" evidence="1">
    <location>
        <begin position="301"/>
        <end position="310"/>
    </location>
</feature>
<proteinExistence type="predicted"/>
<dbReference type="SUPFAM" id="SSF140383">
    <property type="entry name" value="BSD domain-like"/>
    <property type="match status" value="1"/>
</dbReference>
<dbReference type="AlphaFoldDB" id="A0A2S2NQ43"/>
<evidence type="ECO:0000259" key="2">
    <source>
        <dbReference type="PROSITE" id="PS50858"/>
    </source>
</evidence>
<feature type="domain" description="BSD" evidence="2">
    <location>
        <begin position="174"/>
        <end position="215"/>
    </location>
</feature>
<dbReference type="GO" id="GO:0005737">
    <property type="term" value="C:cytoplasm"/>
    <property type="evidence" value="ECO:0007669"/>
    <property type="project" value="TreeGrafter"/>
</dbReference>
<feature type="region of interest" description="Disordered" evidence="1">
    <location>
        <begin position="245"/>
        <end position="322"/>
    </location>
</feature>
<dbReference type="PANTHER" id="PTHR16019:SF5">
    <property type="entry name" value="BSD DOMAIN-CONTAINING PROTEIN 1"/>
    <property type="match status" value="1"/>
</dbReference>
<reference evidence="3" key="1">
    <citation type="submission" date="2018-04" db="EMBL/GenBank/DDBJ databases">
        <title>Transcriptome of Schizaphis graminum biotype I.</title>
        <authorList>
            <person name="Scully E.D."/>
            <person name="Geib S.M."/>
            <person name="Palmer N.A."/>
            <person name="Koch K."/>
            <person name="Bradshaw J."/>
            <person name="Heng-Moss T."/>
            <person name="Sarath G."/>
        </authorList>
    </citation>
    <scope>NUCLEOTIDE SEQUENCE</scope>
</reference>
<sequence length="322" mass="36501">MADKQPDNVENVNEEAVVYSESKGNEGGGWWDSLYSAAKSKSAEVLESVKRDLGELTTIVTTETSNIVLNTTNVVKETLQLENPESTANTMKKSVSSFLDQMSSALNPLPDDEDEAIMIVGSDTVTLSRLQAQIYTLANDPNTFVMEIDDQLDKRYKAWLDWVKSGDSSLLSNDKLNKILNECTPLRENYQKLVPDSVSHADFWYRFLFRKALLEDEDAKQQRRSEKENQEAERIDFNKELTPLSDIELSEKEQEEILSSYDQERRVSSKSNSPTEDIKKDSKSKQEDIPSNASSVTTSSLDKDEWVKDFDIEDIEPPTTTK</sequence>
<dbReference type="InterPro" id="IPR035925">
    <property type="entry name" value="BSD_dom_sf"/>
</dbReference>
<dbReference type="InterPro" id="IPR005607">
    <property type="entry name" value="BSD_dom"/>
</dbReference>
<name>A0A2S2NQ43_SCHGA</name>
<dbReference type="PROSITE" id="PS50858">
    <property type="entry name" value="BSD"/>
    <property type="match status" value="1"/>
</dbReference>
<dbReference type="InterPro" id="IPR051494">
    <property type="entry name" value="BSD_domain-containing"/>
</dbReference>
<accession>A0A2S2NQ43</accession>
<feature type="compositionally biased region" description="Basic and acidic residues" evidence="1">
    <location>
        <begin position="276"/>
        <end position="288"/>
    </location>
</feature>
<feature type="compositionally biased region" description="Polar residues" evidence="1">
    <location>
        <begin position="289"/>
        <end position="300"/>
    </location>
</feature>
<organism evidence="3">
    <name type="scientific">Schizaphis graminum</name>
    <name type="common">Green bug aphid</name>
    <dbReference type="NCBI Taxonomy" id="13262"/>
    <lineage>
        <taxon>Eukaryota</taxon>
        <taxon>Metazoa</taxon>
        <taxon>Ecdysozoa</taxon>
        <taxon>Arthropoda</taxon>
        <taxon>Hexapoda</taxon>
        <taxon>Insecta</taxon>
        <taxon>Pterygota</taxon>
        <taxon>Neoptera</taxon>
        <taxon>Paraneoptera</taxon>
        <taxon>Hemiptera</taxon>
        <taxon>Sternorrhyncha</taxon>
        <taxon>Aphidomorpha</taxon>
        <taxon>Aphidoidea</taxon>
        <taxon>Aphididae</taxon>
        <taxon>Aphidini</taxon>
        <taxon>Schizaphis</taxon>
    </lineage>
</organism>
<dbReference type="Gene3D" id="1.10.3970.10">
    <property type="entry name" value="BSD domain"/>
    <property type="match status" value="1"/>
</dbReference>
<evidence type="ECO:0000313" key="3">
    <source>
        <dbReference type="EMBL" id="MBY19082.1"/>
    </source>
</evidence>
<protein>
    <submittedName>
        <fullName evidence="3">BSD domain-containing protein 1</fullName>
    </submittedName>
</protein>
<dbReference type="PANTHER" id="PTHR16019">
    <property type="entry name" value="SYNAPSE-ASSOCIATED PROTEIN"/>
    <property type="match status" value="1"/>
</dbReference>
<evidence type="ECO:0000256" key="1">
    <source>
        <dbReference type="SAM" id="MobiDB-lite"/>
    </source>
</evidence>
<dbReference type="Pfam" id="PF03909">
    <property type="entry name" value="BSD"/>
    <property type="match status" value="1"/>
</dbReference>